<gene>
    <name evidence="1" type="ORF">J2S42_004265</name>
</gene>
<reference evidence="1 2" key="1">
    <citation type="submission" date="2023-07" db="EMBL/GenBank/DDBJ databases">
        <title>Sequencing the genomes of 1000 actinobacteria strains.</title>
        <authorList>
            <person name="Klenk H.-P."/>
        </authorList>
    </citation>
    <scope>NUCLEOTIDE SEQUENCE [LARGE SCALE GENOMIC DNA]</scope>
    <source>
        <strain evidence="1 2">DSM 44709</strain>
    </source>
</reference>
<dbReference type="InterPro" id="IPR046198">
    <property type="entry name" value="DUF6230"/>
</dbReference>
<dbReference type="AlphaFoldDB" id="A0AAE3W155"/>
<sequence length="205" mass="21451">MQEKQAKGHVRWRRAAVLAVPTVIATGFMIFGMSNGAIAASFSVSGSTFKVAADRLEGDGFAQYGGIATEENGERHPTAVSAIREAELYNLCQSVNASNPLVGRVILTINAGSGDKPATASNLALDVDEFSGDATFSNIEIGRDASTLNKGGDGANGQPGLFGQQADHVTINNLRQVEWTTTAGTFALTGLQLKVNVGDDAKECF</sequence>
<protein>
    <recommendedName>
        <fullName evidence="3">Cholesterol esterase</fullName>
    </recommendedName>
</protein>
<evidence type="ECO:0000313" key="1">
    <source>
        <dbReference type="EMBL" id="MDQ0367596.1"/>
    </source>
</evidence>
<dbReference type="Pfam" id="PF19741">
    <property type="entry name" value="DUF6230"/>
    <property type="match status" value="1"/>
</dbReference>
<accession>A0AAE3W155</accession>
<dbReference type="EMBL" id="JAUSUZ010000001">
    <property type="protein sequence ID" value="MDQ0367596.1"/>
    <property type="molecule type" value="Genomic_DNA"/>
</dbReference>
<dbReference type="Proteomes" id="UP001240236">
    <property type="component" value="Unassembled WGS sequence"/>
</dbReference>
<proteinExistence type="predicted"/>
<comment type="caution">
    <text evidence="1">The sequence shown here is derived from an EMBL/GenBank/DDBJ whole genome shotgun (WGS) entry which is preliminary data.</text>
</comment>
<evidence type="ECO:0000313" key="2">
    <source>
        <dbReference type="Proteomes" id="UP001240236"/>
    </source>
</evidence>
<organism evidence="1 2">
    <name type="scientific">Catenuloplanes indicus</name>
    <dbReference type="NCBI Taxonomy" id="137267"/>
    <lineage>
        <taxon>Bacteria</taxon>
        <taxon>Bacillati</taxon>
        <taxon>Actinomycetota</taxon>
        <taxon>Actinomycetes</taxon>
        <taxon>Micromonosporales</taxon>
        <taxon>Micromonosporaceae</taxon>
        <taxon>Catenuloplanes</taxon>
    </lineage>
</organism>
<dbReference type="RefSeq" id="WP_307241734.1">
    <property type="nucleotide sequence ID" value="NZ_JAUSUZ010000001.1"/>
</dbReference>
<keyword evidence="2" id="KW-1185">Reference proteome</keyword>
<evidence type="ECO:0008006" key="3">
    <source>
        <dbReference type="Google" id="ProtNLM"/>
    </source>
</evidence>
<name>A0AAE3W155_9ACTN</name>